<dbReference type="InterPro" id="IPR007577">
    <property type="entry name" value="GlycoTrfase_DXD_sugar-bd_CS"/>
</dbReference>
<dbReference type="OrthoDB" id="409543at2759"/>
<organism evidence="3 4">
    <name type="scientific">Plenodomus tracheiphilus IPT5</name>
    <dbReference type="NCBI Taxonomy" id="1408161"/>
    <lineage>
        <taxon>Eukaryota</taxon>
        <taxon>Fungi</taxon>
        <taxon>Dikarya</taxon>
        <taxon>Ascomycota</taxon>
        <taxon>Pezizomycotina</taxon>
        <taxon>Dothideomycetes</taxon>
        <taxon>Pleosporomycetidae</taxon>
        <taxon>Pleosporales</taxon>
        <taxon>Pleosporineae</taxon>
        <taxon>Leptosphaeriaceae</taxon>
        <taxon>Plenodomus</taxon>
    </lineage>
</organism>
<keyword evidence="4" id="KW-1185">Reference proteome</keyword>
<evidence type="ECO:0000256" key="1">
    <source>
        <dbReference type="ARBA" id="ARBA00009003"/>
    </source>
</evidence>
<gene>
    <name evidence="3" type="ORF">T440DRAFT_492671</name>
</gene>
<reference evidence="3" key="1">
    <citation type="submission" date="2020-01" db="EMBL/GenBank/DDBJ databases">
        <authorList>
            <consortium name="DOE Joint Genome Institute"/>
            <person name="Haridas S."/>
            <person name="Albert R."/>
            <person name="Binder M."/>
            <person name="Bloem J."/>
            <person name="Labutti K."/>
            <person name="Salamov A."/>
            <person name="Andreopoulos B."/>
            <person name="Baker S.E."/>
            <person name="Barry K."/>
            <person name="Bills G."/>
            <person name="Bluhm B.H."/>
            <person name="Cannon C."/>
            <person name="Castanera R."/>
            <person name="Culley D.E."/>
            <person name="Daum C."/>
            <person name="Ezra D."/>
            <person name="Gonzalez J.B."/>
            <person name="Henrissat B."/>
            <person name="Kuo A."/>
            <person name="Liang C."/>
            <person name="Lipzen A."/>
            <person name="Lutzoni F."/>
            <person name="Magnuson J."/>
            <person name="Mondo S."/>
            <person name="Nolan M."/>
            <person name="Ohm R."/>
            <person name="Pangilinan J."/>
            <person name="Park H.-J."/>
            <person name="Ramirez L."/>
            <person name="Alfaro M."/>
            <person name="Sun H."/>
            <person name="Tritt A."/>
            <person name="Yoshinaga Y."/>
            <person name="Zwiers L.-H."/>
            <person name="Turgeon B.G."/>
            <person name="Goodwin S.B."/>
            <person name="Spatafora J.W."/>
            <person name="Crous P.W."/>
            <person name="Grigoriev I.V."/>
        </authorList>
    </citation>
    <scope>NUCLEOTIDE SEQUENCE</scope>
    <source>
        <strain evidence="3">IPT5</strain>
    </source>
</reference>
<feature type="compositionally biased region" description="Pro residues" evidence="2">
    <location>
        <begin position="297"/>
        <end position="307"/>
    </location>
</feature>
<evidence type="ECO:0000256" key="2">
    <source>
        <dbReference type="SAM" id="MobiDB-lite"/>
    </source>
</evidence>
<comment type="similarity">
    <text evidence="1">Belongs to the glycosyltransferase 32 family.</text>
</comment>
<dbReference type="GO" id="GO:0016740">
    <property type="term" value="F:transferase activity"/>
    <property type="evidence" value="ECO:0007669"/>
    <property type="project" value="UniProtKB-KW"/>
</dbReference>
<dbReference type="SUPFAM" id="SSF53448">
    <property type="entry name" value="Nucleotide-diphospho-sugar transferases"/>
    <property type="match status" value="1"/>
</dbReference>
<dbReference type="PANTHER" id="PTHR46830:SF2">
    <property type="entry name" value="ALPHA-1,4-N-ACETYLGLUCOSAMINYLTRANSFERASE"/>
    <property type="match status" value="1"/>
</dbReference>
<sequence length="391" mass="43992">MSSSSSVTLPPRLSFSTRYRTAIKLALFILPLTLLTLLVASLHPISKARTHGILRPSSAYPPIPRIVHYVHLQKSEHTPLSLPFSSYLSIFAAVLYIQPTKIYIHTDYNTTAISDATEHGDRWTHKLLTTWPELLEWNPVTPPTYAGPTDTHHIDAIQHKSDFVRWDQIASSGGIYLDFDVIALKPLDPLLNAGFAFIAGRQYGNEHEGGSLNGTINNGAFMSVPNSAMSTIVKGEQHAGFDGKWESNLVANTRTAEYLVNVPYECLILDRHAFAPTHWFADSKEGTDNLFRVQEGPPSPEPEPLPDTPREPVKVYEAVVRNRRRRREWEFDWSSSYLLHAFSTGGYQRFIHPRLLLERRSNYGVAVWAIVKEMVDRGLIEGTEGEAYGES</sequence>
<feature type="region of interest" description="Disordered" evidence="2">
    <location>
        <begin position="290"/>
        <end position="311"/>
    </location>
</feature>
<accession>A0A6A7AW62</accession>
<name>A0A6A7AW62_9PLEO</name>
<dbReference type="Pfam" id="PF04488">
    <property type="entry name" value="Gly_transf_sug"/>
    <property type="match status" value="1"/>
</dbReference>
<protein>
    <submittedName>
        <fullName evidence="3">Glycosyltransferase family 32 protein</fullName>
    </submittedName>
</protein>
<dbReference type="PANTHER" id="PTHR46830">
    <property type="entry name" value="TRANSFERASE, PUTATIVE-RELATED"/>
    <property type="match status" value="1"/>
</dbReference>
<evidence type="ECO:0000313" key="3">
    <source>
        <dbReference type="EMBL" id="KAF2846385.1"/>
    </source>
</evidence>
<dbReference type="InterPro" id="IPR029044">
    <property type="entry name" value="Nucleotide-diphossugar_trans"/>
</dbReference>
<dbReference type="Proteomes" id="UP000799423">
    <property type="component" value="Unassembled WGS sequence"/>
</dbReference>
<proteinExistence type="inferred from homology"/>
<dbReference type="AlphaFoldDB" id="A0A6A7AW62"/>
<dbReference type="GO" id="GO:1901135">
    <property type="term" value="P:carbohydrate derivative metabolic process"/>
    <property type="evidence" value="ECO:0007669"/>
    <property type="project" value="UniProtKB-ARBA"/>
</dbReference>
<evidence type="ECO:0000313" key="4">
    <source>
        <dbReference type="Proteomes" id="UP000799423"/>
    </source>
</evidence>
<dbReference type="EMBL" id="MU006335">
    <property type="protein sequence ID" value="KAF2846385.1"/>
    <property type="molecule type" value="Genomic_DNA"/>
</dbReference>
<dbReference type="Gene3D" id="3.90.550.20">
    <property type="match status" value="1"/>
</dbReference>
<keyword evidence="3" id="KW-0808">Transferase</keyword>